<accession>J9ENF5</accession>
<name>J9ENF5_WUCBA</name>
<organism evidence="1 2">
    <name type="scientific">Wuchereria bancrofti</name>
    <dbReference type="NCBI Taxonomy" id="6293"/>
    <lineage>
        <taxon>Eukaryota</taxon>
        <taxon>Metazoa</taxon>
        <taxon>Ecdysozoa</taxon>
        <taxon>Nematoda</taxon>
        <taxon>Chromadorea</taxon>
        <taxon>Rhabditida</taxon>
        <taxon>Spirurina</taxon>
        <taxon>Spiruromorpha</taxon>
        <taxon>Filarioidea</taxon>
        <taxon>Onchocercidae</taxon>
        <taxon>Wuchereria</taxon>
    </lineage>
</organism>
<proteinExistence type="predicted"/>
<sequence>MLLSRLQRLDTILFDMSGRTYEQAGALRHCTGHMRHPLILFSRIILNNAELYANEMPDNKYNNTLFYLGNEGLEAAKLEHIWKKLKLYPSFSVPILVEMINGYSAGNTSLHTA</sequence>
<comment type="caution">
    <text evidence="1">The sequence shown here is derived from an EMBL/GenBank/DDBJ whole genome shotgun (WGS) entry which is preliminary data.</text>
</comment>
<gene>
    <name evidence="1" type="ORF">WUBG_05371</name>
</gene>
<evidence type="ECO:0000313" key="1">
    <source>
        <dbReference type="EMBL" id="EJW83718.1"/>
    </source>
</evidence>
<reference evidence="2" key="1">
    <citation type="submission" date="2012-08" db="EMBL/GenBank/DDBJ databases">
        <title>The Genome Sequence of Wuchereria bancrofti.</title>
        <authorList>
            <person name="Nutman T.B."/>
            <person name="Fink D.L."/>
            <person name="Russ C."/>
            <person name="Young S."/>
            <person name="Zeng Q."/>
            <person name="Koehrsen M."/>
            <person name="Alvarado L."/>
            <person name="Berlin A."/>
            <person name="Chapman S.B."/>
            <person name="Chen Z."/>
            <person name="Freedman E."/>
            <person name="Gellesch M."/>
            <person name="Goldberg J."/>
            <person name="Griggs A."/>
            <person name="Gujja S."/>
            <person name="Heilman E.R."/>
            <person name="Heiman D."/>
            <person name="Hepburn T."/>
            <person name="Howarth C."/>
            <person name="Jen D."/>
            <person name="Larson L."/>
            <person name="Lewis B."/>
            <person name="Mehta T."/>
            <person name="Park D."/>
            <person name="Pearson M."/>
            <person name="Roberts A."/>
            <person name="Saif S."/>
            <person name="Shea T."/>
            <person name="Shenoy N."/>
            <person name="Sisk P."/>
            <person name="Stolte C."/>
            <person name="Sykes S."/>
            <person name="Walk T."/>
            <person name="White J."/>
            <person name="Yandava C."/>
            <person name="Haas B."/>
            <person name="Henn M.R."/>
            <person name="Nusbaum C."/>
            <person name="Birren B."/>
        </authorList>
    </citation>
    <scope>NUCLEOTIDE SEQUENCE [LARGE SCALE GENOMIC DNA]</scope>
    <source>
        <strain evidence="2">NA</strain>
    </source>
</reference>
<evidence type="ECO:0000313" key="2">
    <source>
        <dbReference type="Proteomes" id="UP000004810"/>
    </source>
</evidence>
<protein>
    <submittedName>
        <fullName evidence="1">Uncharacterized protein</fullName>
    </submittedName>
</protein>
<dbReference type="Proteomes" id="UP000004810">
    <property type="component" value="Unassembled WGS sequence"/>
</dbReference>
<dbReference type="EMBL" id="ADBV01002029">
    <property type="protein sequence ID" value="EJW83718.1"/>
    <property type="molecule type" value="Genomic_DNA"/>
</dbReference>
<dbReference type="AlphaFoldDB" id="J9ENF5"/>